<dbReference type="OrthoDB" id="436519at2759"/>
<name>U4LE65_PYROM</name>
<feature type="chain" id="PRO_5004652189" evidence="3">
    <location>
        <begin position="23"/>
        <end position="747"/>
    </location>
</feature>
<evidence type="ECO:0000256" key="1">
    <source>
        <dbReference type="ARBA" id="ARBA00023186"/>
    </source>
</evidence>
<proteinExistence type="predicted"/>
<dbReference type="AlphaFoldDB" id="U4LE65"/>
<dbReference type="InterPro" id="IPR051948">
    <property type="entry name" value="Hsp70_co-chaperone_J-domain"/>
</dbReference>
<evidence type="ECO:0000313" key="6">
    <source>
        <dbReference type="Proteomes" id="UP000018144"/>
    </source>
</evidence>
<protein>
    <submittedName>
        <fullName evidence="5">Similar to Chaperone protein DnaJ acc. no. B9JZ89</fullName>
    </submittedName>
</protein>
<dbReference type="PROSITE" id="PS50076">
    <property type="entry name" value="DNAJ_2"/>
    <property type="match status" value="1"/>
</dbReference>
<dbReference type="GO" id="GO:0036503">
    <property type="term" value="P:ERAD pathway"/>
    <property type="evidence" value="ECO:0007669"/>
    <property type="project" value="TreeGrafter"/>
</dbReference>
<dbReference type="GO" id="GO:0051087">
    <property type="term" value="F:protein-folding chaperone binding"/>
    <property type="evidence" value="ECO:0007669"/>
    <property type="project" value="TreeGrafter"/>
</dbReference>
<dbReference type="STRING" id="1076935.U4LE65"/>
<dbReference type="PRINTS" id="PR00625">
    <property type="entry name" value="JDOMAIN"/>
</dbReference>
<organism evidence="5 6">
    <name type="scientific">Pyronema omphalodes (strain CBS 100304)</name>
    <name type="common">Pyronema confluens</name>
    <dbReference type="NCBI Taxonomy" id="1076935"/>
    <lineage>
        <taxon>Eukaryota</taxon>
        <taxon>Fungi</taxon>
        <taxon>Dikarya</taxon>
        <taxon>Ascomycota</taxon>
        <taxon>Pezizomycotina</taxon>
        <taxon>Pezizomycetes</taxon>
        <taxon>Pezizales</taxon>
        <taxon>Pyronemataceae</taxon>
        <taxon>Pyronema</taxon>
    </lineage>
</organism>
<dbReference type="GO" id="GO:0005783">
    <property type="term" value="C:endoplasmic reticulum"/>
    <property type="evidence" value="ECO:0007669"/>
    <property type="project" value="TreeGrafter"/>
</dbReference>
<feature type="signal peptide" evidence="3">
    <location>
        <begin position="1"/>
        <end position="22"/>
    </location>
</feature>
<keyword evidence="6" id="KW-1185">Reference proteome</keyword>
<feature type="transmembrane region" description="Helical" evidence="2">
    <location>
        <begin position="421"/>
        <end position="439"/>
    </location>
</feature>
<keyword evidence="2" id="KW-0812">Transmembrane</keyword>
<dbReference type="eggNOG" id="KOG0712">
    <property type="taxonomic scope" value="Eukaryota"/>
</dbReference>
<keyword evidence="1" id="KW-0143">Chaperone</keyword>
<reference evidence="5 6" key="1">
    <citation type="journal article" date="2013" name="PLoS Genet.">
        <title>The genome and development-dependent transcriptomes of Pyronema confluens: a window into fungal evolution.</title>
        <authorList>
            <person name="Traeger S."/>
            <person name="Altegoer F."/>
            <person name="Freitag M."/>
            <person name="Gabaldon T."/>
            <person name="Kempken F."/>
            <person name="Kumar A."/>
            <person name="Marcet-Houben M."/>
            <person name="Poggeler S."/>
            <person name="Stajich J.E."/>
            <person name="Nowrousian M."/>
        </authorList>
    </citation>
    <scope>NUCLEOTIDE SEQUENCE [LARGE SCALE GENOMIC DNA]</scope>
    <source>
        <strain evidence="6">CBS 100304</strain>
        <tissue evidence="5">Vegetative mycelium</tissue>
    </source>
</reference>
<evidence type="ECO:0000256" key="3">
    <source>
        <dbReference type="SAM" id="SignalP"/>
    </source>
</evidence>
<feature type="transmembrane region" description="Helical" evidence="2">
    <location>
        <begin position="575"/>
        <end position="593"/>
    </location>
</feature>
<keyword evidence="2" id="KW-1133">Transmembrane helix</keyword>
<gene>
    <name evidence="5" type="ORF">PCON_08598</name>
</gene>
<sequence length="747" mass="84637">MKPVYIMLRAFVLLGLAYGSTAFEATTTTSETTHTTTTTTLRETATAACKLTRASTIRTINFHDEFEHPEAVLKHAAAHTDELSPGKGYVVQQQWEDHPPFNILLENGHAWEVVNCTETFAVDTPESESCLPHDYALSYRPAMGTFPIGIIGTTGYTTFPRPGSPWGAFDLQSIVVTPFDGKRNLTGVPIMVSVYMWVLSDEGFLYPLFHDQAIIGGLPQYEIKLDDGALPIAKFQVLAWETNREKEAPTEGASDPPKTLGMILHSMSVNEFTNGTEICPISPAPGTNNELFRKISIGKDLQQFEDNNLKLDFDPRSRLMTVQAKNFFFAVNSLKLQIDRDIPENERLRFGVQSYDTCGNMIPQSDPFIKWDGGRVEITFVHEGHRHDKVFKMEIMIPENIWEPKELEHLISTMNAIWSNILWFFLPQTITGWAVSFYFRVMTRAGDPQPTPGTPLHNRITKRVYITLISAYLLFTIYESYHDILQKPTFYDLLQVPHDVTAKELKSQFRRLTIQFHPDKAGAGTGDFFVLLKLAYDTLLDPTKRFAYDRFGPEVVAWERCSSLYDYISRGFQTVLPYYGGTLMVLTVLSVLGKFEFGRWWRFWGVGVLAIFEATLLTRPHALIPSTPYLKSLLQFEHIILARKLVVTCFIALNQLGPYLEQKKMKDPMEDIAKLAVAVEQEAVKVQKMEFLPFEGDNQARRELEKNMGERLVEITVGTDPEVKLALGGAFKRRNEPAAVVEEAQSP</sequence>
<dbReference type="EMBL" id="HF935441">
    <property type="protein sequence ID" value="CCX30399.1"/>
    <property type="molecule type" value="Genomic_DNA"/>
</dbReference>
<evidence type="ECO:0000313" key="5">
    <source>
        <dbReference type="EMBL" id="CCX30399.1"/>
    </source>
</evidence>
<dbReference type="Gene3D" id="1.10.287.110">
    <property type="entry name" value="DnaJ domain"/>
    <property type="match status" value="1"/>
</dbReference>
<dbReference type="InterPro" id="IPR036869">
    <property type="entry name" value="J_dom_sf"/>
</dbReference>
<dbReference type="SUPFAM" id="SSF46565">
    <property type="entry name" value="Chaperone J-domain"/>
    <property type="match status" value="1"/>
</dbReference>
<dbReference type="SMART" id="SM00271">
    <property type="entry name" value="DnaJ"/>
    <property type="match status" value="1"/>
</dbReference>
<feature type="transmembrane region" description="Helical" evidence="2">
    <location>
        <begin position="460"/>
        <end position="478"/>
    </location>
</feature>
<accession>U4LE65</accession>
<dbReference type="Pfam" id="PF00226">
    <property type="entry name" value="DnaJ"/>
    <property type="match status" value="1"/>
</dbReference>
<dbReference type="GO" id="GO:0051787">
    <property type="term" value="F:misfolded protein binding"/>
    <property type="evidence" value="ECO:0007669"/>
    <property type="project" value="TreeGrafter"/>
</dbReference>
<dbReference type="CDD" id="cd06257">
    <property type="entry name" value="DnaJ"/>
    <property type="match status" value="1"/>
</dbReference>
<dbReference type="PANTHER" id="PTHR44360">
    <property type="entry name" value="DNAJ HOMOLOG SUBFAMILY B MEMBER 9"/>
    <property type="match status" value="1"/>
</dbReference>
<dbReference type="PANTHER" id="PTHR44360:SF1">
    <property type="entry name" value="DNAJ HOMOLOG SUBFAMILY B MEMBER 9"/>
    <property type="match status" value="1"/>
</dbReference>
<dbReference type="Proteomes" id="UP000018144">
    <property type="component" value="Unassembled WGS sequence"/>
</dbReference>
<feature type="transmembrane region" description="Helical" evidence="2">
    <location>
        <begin position="600"/>
        <end position="618"/>
    </location>
</feature>
<evidence type="ECO:0000256" key="2">
    <source>
        <dbReference type="SAM" id="Phobius"/>
    </source>
</evidence>
<dbReference type="InterPro" id="IPR001623">
    <property type="entry name" value="DnaJ_domain"/>
</dbReference>
<keyword evidence="2" id="KW-0472">Membrane</keyword>
<evidence type="ECO:0000259" key="4">
    <source>
        <dbReference type="PROSITE" id="PS50076"/>
    </source>
</evidence>
<keyword evidence="3" id="KW-0732">Signal</keyword>
<feature type="domain" description="J" evidence="4">
    <location>
        <begin position="489"/>
        <end position="552"/>
    </location>
</feature>